<accession>A0A1I7G8J5</accession>
<comment type="subcellular location">
    <subcellularLocation>
        <location evidence="1">Cell membrane</location>
        <topology evidence="1">Multi-pass membrane protein</topology>
    </subcellularLocation>
</comment>
<keyword evidence="3 6" id="KW-0812">Transmembrane</keyword>
<feature type="transmembrane region" description="Helical" evidence="6">
    <location>
        <begin position="12"/>
        <end position="33"/>
    </location>
</feature>
<dbReference type="Pfam" id="PF03899">
    <property type="entry name" value="ATP-synt_I"/>
    <property type="match status" value="1"/>
</dbReference>
<keyword evidence="2" id="KW-1003">Cell membrane</keyword>
<reference evidence="8" key="1">
    <citation type="submission" date="2016-10" db="EMBL/GenBank/DDBJ databases">
        <authorList>
            <person name="Varghese N."/>
            <person name="Submissions S."/>
        </authorList>
    </citation>
    <scope>NUCLEOTIDE SEQUENCE [LARGE SCALE GENOMIC DNA]</scope>
    <source>
        <strain evidence="8">CGMCC 1.11014</strain>
    </source>
</reference>
<dbReference type="InterPro" id="IPR005598">
    <property type="entry name" value="ATP_synth_I"/>
</dbReference>
<feature type="transmembrane region" description="Helical" evidence="6">
    <location>
        <begin position="39"/>
        <end position="59"/>
    </location>
</feature>
<evidence type="ECO:0000256" key="6">
    <source>
        <dbReference type="SAM" id="Phobius"/>
    </source>
</evidence>
<dbReference type="EMBL" id="FPBO01000003">
    <property type="protein sequence ID" value="SFU44758.1"/>
    <property type="molecule type" value="Genomic_DNA"/>
</dbReference>
<dbReference type="OrthoDB" id="8757221at2"/>
<sequence>MSDFTQTVARPVFKVVALQFTIAVFFSAATAYFGSLGNGWSAAMGGAIAVIGSLVYAIIVARGTNDAKQAFRTHFRAEMVKVFLTAVLFVCALVLFPSAAYLWLILGFAVATLAYWFALLAV</sequence>
<evidence type="ECO:0000256" key="1">
    <source>
        <dbReference type="ARBA" id="ARBA00004651"/>
    </source>
</evidence>
<feature type="transmembrane region" description="Helical" evidence="6">
    <location>
        <begin position="79"/>
        <end position="96"/>
    </location>
</feature>
<gene>
    <name evidence="7" type="ORF">SAMN05216552_1003138</name>
</gene>
<dbReference type="AlphaFoldDB" id="A0A1I7G8J5"/>
<evidence type="ECO:0000313" key="8">
    <source>
        <dbReference type="Proteomes" id="UP000199391"/>
    </source>
</evidence>
<evidence type="ECO:0000256" key="4">
    <source>
        <dbReference type="ARBA" id="ARBA00022989"/>
    </source>
</evidence>
<name>A0A1I7G8J5_9BURK</name>
<organism evidence="7 8">
    <name type="scientific">Pseudoduganella namucuonensis</name>
    <dbReference type="NCBI Taxonomy" id="1035707"/>
    <lineage>
        <taxon>Bacteria</taxon>
        <taxon>Pseudomonadati</taxon>
        <taxon>Pseudomonadota</taxon>
        <taxon>Betaproteobacteria</taxon>
        <taxon>Burkholderiales</taxon>
        <taxon>Oxalobacteraceae</taxon>
        <taxon>Telluria group</taxon>
        <taxon>Pseudoduganella</taxon>
    </lineage>
</organism>
<evidence type="ECO:0000313" key="7">
    <source>
        <dbReference type="EMBL" id="SFU44758.1"/>
    </source>
</evidence>
<dbReference type="STRING" id="1035707.SAMN05216552_1003138"/>
<keyword evidence="5 6" id="KW-0472">Membrane</keyword>
<keyword evidence="4 6" id="KW-1133">Transmembrane helix</keyword>
<dbReference type="Proteomes" id="UP000199391">
    <property type="component" value="Unassembled WGS sequence"/>
</dbReference>
<feature type="transmembrane region" description="Helical" evidence="6">
    <location>
        <begin position="102"/>
        <end position="121"/>
    </location>
</feature>
<evidence type="ECO:0000256" key="2">
    <source>
        <dbReference type="ARBA" id="ARBA00022475"/>
    </source>
</evidence>
<protein>
    <submittedName>
        <fullName evidence="7">ATP synthase protein I</fullName>
    </submittedName>
</protein>
<dbReference type="GO" id="GO:0005886">
    <property type="term" value="C:plasma membrane"/>
    <property type="evidence" value="ECO:0007669"/>
    <property type="project" value="UniProtKB-SubCell"/>
</dbReference>
<evidence type="ECO:0000256" key="3">
    <source>
        <dbReference type="ARBA" id="ARBA00022692"/>
    </source>
</evidence>
<keyword evidence="8" id="KW-1185">Reference proteome</keyword>
<dbReference type="RefSeq" id="WP_093554003.1">
    <property type="nucleotide sequence ID" value="NZ_FPBO01000003.1"/>
</dbReference>
<proteinExistence type="predicted"/>
<evidence type="ECO:0000256" key="5">
    <source>
        <dbReference type="ARBA" id="ARBA00023136"/>
    </source>
</evidence>